<evidence type="ECO:0000313" key="4">
    <source>
        <dbReference type="Proteomes" id="UP000294933"/>
    </source>
</evidence>
<dbReference type="AlphaFoldDB" id="A0A4Y7Q1I2"/>
<feature type="region of interest" description="Disordered" evidence="1">
    <location>
        <begin position="364"/>
        <end position="384"/>
    </location>
</feature>
<dbReference type="InterPro" id="IPR056009">
    <property type="entry name" value="DUF7587"/>
</dbReference>
<keyword evidence="4" id="KW-1185">Reference proteome</keyword>
<organism evidence="3 4">
    <name type="scientific">Rickenella mellea</name>
    <dbReference type="NCBI Taxonomy" id="50990"/>
    <lineage>
        <taxon>Eukaryota</taxon>
        <taxon>Fungi</taxon>
        <taxon>Dikarya</taxon>
        <taxon>Basidiomycota</taxon>
        <taxon>Agaricomycotina</taxon>
        <taxon>Agaricomycetes</taxon>
        <taxon>Hymenochaetales</taxon>
        <taxon>Rickenellaceae</taxon>
        <taxon>Rickenella</taxon>
    </lineage>
</organism>
<sequence length="384" mass="43946">MSERTPPPSPRKVISPSTTPRKLKAFGFTRVGFGSAEETLEELIAEHPFLYRVHHDMSFTKFHSASGFTAGLYKDESITSALTQYQTRSSDRHRHEADVSAEVRGVLLPSPFVSVSLSLPYALRRAERLHTNKCQGVKITVINARSVSEDAFIALDTCSSAIRNGLKEGYKWYYDYANAFQEVLVPVNIPSSAIYASVSWVDIEGDGYLPRWFVTCGDNPIPLSRLVYESHQIQNFFADVRRRFNTGIDETIAKSDSCRFAFYLLDHWLRGYGIELGEGEYVDNTLTHVAVLAYEILRWPTLPFEGSRAVRCKAESWNVESLNQSIKSRVCTELRRRWGIRRRLTLKARLKEIEREQESIRGELSGMRHRRTSSRRKGKKVRKV</sequence>
<protein>
    <recommendedName>
        <fullName evidence="2">DUF7587 domain-containing protein</fullName>
    </recommendedName>
</protein>
<dbReference type="STRING" id="50990.A0A4Y7Q1I2"/>
<reference evidence="3 4" key="1">
    <citation type="submission" date="2018-06" db="EMBL/GenBank/DDBJ databases">
        <title>A transcriptomic atlas of mushroom development highlights an independent origin of complex multicellularity.</title>
        <authorList>
            <consortium name="DOE Joint Genome Institute"/>
            <person name="Krizsan K."/>
            <person name="Almasi E."/>
            <person name="Merenyi Z."/>
            <person name="Sahu N."/>
            <person name="Viragh M."/>
            <person name="Koszo T."/>
            <person name="Mondo S."/>
            <person name="Kiss B."/>
            <person name="Balint B."/>
            <person name="Kues U."/>
            <person name="Barry K."/>
            <person name="Hegedus J.C."/>
            <person name="Henrissat B."/>
            <person name="Johnson J."/>
            <person name="Lipzen A."/>
            <person name="Ohm R."/>
            <person name="Nagy I."/>
            <person name="Pangilinan J."/>
            <person name="Yan J."/>
            <person name="Xiong Y."/>
            <person name="Grigoriev I.V."/>
            <person name="Hibbett D.S."/>
            <person name="Nagy L.G."/>
        </authorList>
    </citation>
    <scope>NUCLEOTIDE SEQUENCE [LARGE SCALE GENOMIC DNA]</scope>
    <source>
        <strain evidence="3 4">SZMC22713</strain>
    </source>
</reference>
<evidence type="ECO:0000313" key="3">
    <source>
        <dbReference type="EMBL" id="TDL21275.1"/>
    </source>
</evidence>
<accession>A0A4Y7Q1I2</accession>
<feature type="domain" description="DUF7587" evidence="2">
    <location>
        <begin position="47"/>
        <end position="202"/>
    </location>
</feature>
<gene>
    <name evidence="3" type="ORF">BD410DRAFT_790047</name>
</gene>
<name>A0A4Y7Q1I2_9AGAM</name>
<proteinExistence type="predicted"/>
<dbReference type="Proteomes" id="UP000294933">
    <property type="component" value="Unassembled WGS sequence"/>
</dbReference>
<dbReference type="OrthoDB" id="3231321at2759"/>
<dbReference type="EMBL" id="ML170182">
    <property type="protein sequence ID" value="TDL21275.1"/>
    <property type="molecule type" value="Genomic_DNA"/>
</dbReference>
<dbReference type="VEuPathDB" id="FungiDB:BD410DRAFT_790047"/>
<evidence type="ECO:0000259" key="2">
    <source>
        <dbReference type="Pfam" id="PF24494"/>
    </source>
</evidence>
<evidence type="ECO:0000256" key="1">
    <source>
        <dbReference type="SAM" id="MobiDB-lite"/>
    </source>
</evidence>
<feature type="compositionally biased region" description="Basic residues" evidence="1">
    <location>
        <begin position="367"/>
        <end position="384"/>
    </location>
</feature>
<dbReference type="Pfam" id="PF24494">
    <property type="entry name" value="DUF7587"/>
    <property type="match status" value="1"/>
</dbReference>